<protein>
    <submittedName>
        <fullName evidence="17">Fibrocystin-L</fullName>
    </submittedName>
</protein>
<dbReference type="SMART" id="SM00429">
    <property type="entry name" value="IPT"/>
    <property type="match status" value="8"/>
</dbReference>
<evidence type="ECO:0000256" key="9">
    <source>
        <dbReference type="ARBA" id="ARBA00023008"/>
    </source>
</evidence>
<proteinExistence type="predicted"/>
<accession>A0AA35QUB1</accession>
<keyword evidence="8 14" id="KW-1133">Transmembrane helix</keyword>
<dbReference type="CDD" id="cd00102">
    <property type="entry name" value="IPT"/>
    <property type="match status" value="1"/>
</dbReference>
<evidence type="ECO:0000256" key="7">
    <source>
        <dbReference type="ARBA" id="ARBA00022729"/>
    </source>
</evidence>
<dbReference type="SMART" id="SM01225">
    <property type="entry name" value="G8"/>
    <property type="match status" value="2"/>
</dbReference>
<evidence type="ECO:0000256" key="1">
    <source>
        <dbReference type="ARBA" id="ARBA00004167"/>
    </source>
</evidence>
<evidence type="ECO:0000259" key="16">
    <source>
        <dbReference type="PROSITE" id="PS51485"/>
    </source>
</evidence>
<evidence type="ECO:0000256" key="10">
    <source>
        <dbReference type="ARBA" id="ARBA00023136"/>
    </source>
</evidence>
<evidence type="ECO:0000256" key="13">
    <source>
        <dbReference type="SAM" id="MobiDB-lite"/>
    </source>
</evidence>
<dbReference type="InterPro" id="IPR008972">
    <property type="entry name" value="Cupredoxin"/>
</dbReference>
<dbReference type="EMBL" id="CASHTH010000124">
    <property type="protein sequence ID" value="CAI7991593.1"/>
    <property type="molecule type" value="Genomic_DNA"/>
</dbReference>
<evidence type="ECO:0000313" key="18">
    <source>
        <dbReference type="Proteomes" id="UP001174909"/>
    </source>
</evidence>
<dbReference type="InterPro" id="IPR028871">
    <property type="entry name" value="BlueCu_1_BS"/>
</dbReference>
<feature type="transmembrane region" description="Helical" evidence="14">
    <location>
        <begin position="4277"/>
        <end position="4304"/>
    </location>
</feature>
<dbReference type="InterPro" id="IPR014756">
    <property type="entry name" value="Ig_E-set"/>
</dbReference>
<feature type="region of interest" description="Disordered" evidence="13">
    <location>
        <begin position="4313"/>
        <end position="4385"/>
    </location>
</feature>
<dbReference type="SUPFAM" id="SSF49503">
    <property type="entry name" value="Cupredoxins"/>
    <property type="match status" value="4"/>
</dbReference>
<dbReference type="Pfam" id="PF02298">
    <property type="entry name" value="Cu_bind_like"/>
    <property type="match status" value="2"/>
</dbReference>
<dbReference type="InterPro" id="IPR012334">
    <property type="entry name" value="Pectin_lyas_fold"/>
</dbReference>
<evidence type="ECO:0000259" key="15">
    <source>
        <dbReference type="PROSITE" id="PS51484"/>
    </source>
</evidence>
<dbReference type="PROSITE" id="PS00079">
    <property type="entry name" value="MULTICOPPER_OXIDASE1"/>
    <property type="match status" value="1"/>
</dbReference>
<feature type="compositionally biased region" description="Polar residues" evidence="13">
    <location>
        <begin position="4324"/>
        <end position="4338"/>
    </location>
</feature>
<dbReference type="InterPro" id="IPR052387">
    <property type="entry name" value="Fibrocystin"/>
</dbReference>
<feature type="compositionally biased region" description="Acidic residues" evidence="13">
    <location>
        <begin position="4344"/>
        <end position="4353"/>
    </location>
</feature>
<organism evidence="17 18">
    <name type="scientific">Geodia barretti</name>
    <name type="common">Barrett's horny sponge</name>
    <dbReference type="NCBI Taxonomy" id="519541"/>
    <lineage>
        <taxon>Eukaryota</taxon>
        <taxon>Metazoa</taxon>
        <taxon>Porifera</taxon>
        <taxon>Demospongiae</taxon>
        <taxon>Heteroscleromorpha</taxon>
        <taxon>Tetractinellida</taxon>
        <taxon>Astrophorina</taxon>
        <taxon>Geodiidae</taxon>
        <taxon>Geodia</taxon>
    </lineage>
</organism>
<feature type="region of interest" description="Disordered" evidence="13">
    <location>
        <begin position="3875"/>
        <end position="3896"/>
    </location>
</feature>
<comment type="caution">
    <text evidence="17">The sequence shown here is derived from an EMBL/GenBank/DDBJ whole genome shotgun (WGS) entry which is preliminary data.</text>
</comment>
<dbReference type="CDD" id="cd00603">
    <property type="entry name" value="IPT_PCSR"/>
    <property type="match status" value="7"/>
</dbReference>
<keyword evidence="18" id="KW-1185">Reference proteome</keyword>
<dbReference type="InterPro" id="IPR006626">
    <property type="entry name" value="PbH1"/>
</dbReference>
<comment type="subcellular location">
    <subcellularLocation>
        <location evidence="2">Cell membrane</location>
    </subcellularLocation>
    <subcellularLocation>
        <location evidence="3">Cell projection</location>
    </subcellularLocation>
    <subcellularLocation>
        <location evidence="1">Membrane</location>
        <topology evidence="1">Single-pass membrane protein</topology>
    </subcellularLocation>
</comment>
<dbReference type="Gene3D" id="2.60.40.10">
    <property type="entry name" value="Immunoglobulins"/>
    <property type="match status" value="9"/>
</dbReference>
<keyword evidence="4" id="KW-1003">Cell membrane</keyword>
<keyword evidence="10 14" id="KW-0472">Membrane</keyword>
<evidence type="ECO:0000256" key="6">
    <source>
        <dbReference type="ARBA" id="ARBA00022723"/>
    </source>
</evidence>
<dbReference type="SMART" id="SM00710">
    <property type="entry name" value="PbH1"/>
    <property type="match status" value="10"/>
</dbReference>
<dbReference type="GO" id="GO:0009055">
    <property type="term" value="F:electron transfer activity"/>
    <property type="evidence" value="ECO:0007669"/>
    <property type="project" value="InterPro"/>
</dbReference>
<dbReference type="PROSITE" id="PS00196">
    <property type="entry name" value="COPPER_BLUE"/>
    <property type="match status" value="1"/>
</dbReference>
<dbReference type="InterPro" id="IPR019316">
    <property type="entry name" value="G8_domain"/>
</dbReference>
<dbReference type="PANTHER" id="PTHR46769">
    <property type="entry name" value="POLYCYSTIC KIDNEY AND HEPATIC DISEASE 1 (AUTOSOMAL RECESSIVE)-LIKE 1"/>
    <property type="match status" value="1"/>
</dbReference>
<name>A0AA35QUB1_GEOBA</name>
<dbReference type="PROSITE" id="PS51485">
    <property type="entry name" value="PHYTOCYANIN"/>
    <property type="match status" value="1"/>
</dbReference>
<feature type="compositionally biased region" description="Low complexity" evidence="13">
    <location>
        <begin position="4364"/>
        <end position="4382"/>
    </location>
</feature>
<dbReference type="InterPro" id="IPR011050">
    <property type="entry name" value="Pectin_lyase_fold/virulence"/>
</dbReference>
<evidence type="ECO:0000256" key="11">
    <source>
        <dbReference type="ARBA" id="ARBA00023180"/>
    </source>
</evidence>
<dbReference type="InterPro" id="IPR002909">
    <property type="entry name" value="IPT_dom"/>
</dbReference>
<evidence type="ECO:0000256" key="12">
    <source>
        <dbReference type="ARBA" id="ARBA00023273"/>
    </source>
</evidence>
<dbReference type="Gene3D" id="2.160.20.10">
    <property type="entry name" value="Single-stranded right-handed beta-helix, Pectin lyase-like"/>
    <property type="match status" value="2"/>
</dbReference>
<evidence type="ECO:0000256" key="4">
    <source>
        <dbReference type="ARBA" id="ARBA00022475"/>
    </source>
</evidence>
<dbReference type="GO" id="GO:0046872">
    <property type="term" value="F:metal ion binding"/>
    <property type="evidence" value="ECO:0007669"/>
    <property type="project" value="UniProtKB-KW"/>
</dbReference>
<dbReference type="GO" id="GO:0042995">
    <property type="term" value="C:cell projection"/>
    <property type="evidence" value="ECO:0007669"/>
    <property type="project" value="UniProtKB-SubCell"/>
</dbReference>
<reference evidence="17" key="1">
    <citation type="submission" date="2023-03" db="EMBL/GenBank/DDBJ databases">
        <authorList>
            <person name="Steffen K."/>
            <person name="Cardenas P."/>
        </authorList>
    </citation>
    <scope>NUCLEOTIDE SEQUENCE</scope>
</reference>
<dbReference type="Gene3D" id="2.60.40.420">
    <property type="entry name" value="Cupredoxins - blue copper proteins"/>
    <property type="match status" value="4"/>
</dbReference>
<feature type="domain" description="Phytocyanin" evidence="16">
    <location>
        <begin position="1441"/>
        <end position="1535"/>
    </location>
</feature>
<keyword evidence="6" id="KW-0479">Metal-binding</keyword>
<keyword evidence="11" id="KW-0325">Glycoprotein</keyword>
<evidence type="ECO:0000256" key="14">
    <source>
        <dbReference type="SAM" id="Phobius"/>
    </source>
</evidence>
<feature type="domain" description="G8" evidence="15">
    <location>
        <begin position="2875"/>
        <end position="3000"/>
    </location>
</feature>
<gene>
    <name evidence="17" type="ORF">GBAR_LOCUS784</name>
</gene>
<keyword evidence="7" id="KW-0732">Signal</keyword>
<keyword evidence="9" id="KW-0186">Copper</keyword>
<evidence type="ECO:0000256" key="8">
    <source>
        <dbReference type="ARBA" id="ARBA00022989"/>
    </source>
</evidence>
<dbReference type="GO" id="GO:0005886">
    <property type="term" value="C:plasma membrane"/>
    <property type="evidence" value="ECO:0007669"/>
    <property type="project" value="UniProtKB-SubCell"/>
</dbReference>
<dbReference type="Pfam" id="PF24606">
    <property type="entry name" value="CEMIP_beta-hel"/>
    <property type="match status" value="2"/>
</dbReference>
<dbReference type="InterPro" id="IPR013783">
    <property type="entry name" value="Ig-like_fold"/>
</dbReference>
<evidence type="ECO:0000256" key="3">
    <source>
        <dbReference type="ARBA" id="ARBA00004316"/>
    </source>
</evidence>
<dbReference type="SUPFAM" id="SSF51126">
    <property type="entry name" value="Pectin lyase-like"/>
    <property type="match status" value="2"/>
</dbReference>
<feature type="domain" description="G8" evidence="15">
    <location>
        <begin position="2070"/>
        <end position="2190"/>
    </location>
</feature>
<keyword evidence="5 14" id="KW-0812">Transmembrane</keyword>
<sequence length="4495" mass="485424">MEVQEASEPLGGVFSLVVNGDGYNGQTDPLPHDANTDEIKAALEAISGIGTVTVTNGPHLTSDRYQTGCPGRLIHVQLDDLAGDQPMISVVAEGLSGESVSVVVSEGVPGGMMASPVPGHMLQTVEKTPQVHVKVKGQLASCSGDHTLYHQFNPISDDTDFCSFSYSPPSTPHVTSVSPTTAGVGDTVTIMGSGFTDDSSLILVLFGDVPCDVTSASSDEVTCVLEEGTAGQKQIFLQVVDGNGGIAVIGDSVVPLEFTVTVDTVLPGEGSQIGGTEITITGIGFALTSYDFDEGNPGNEILLDAYQRAVVANGDGCSGEWRNVVALGGIECVIITADHMTITCITPANQNPGTTDTYDVTVGVVCSDVGSTPASGVAAGGFTYSNLLTPEVIGVTPDQGSIHGGNSITITGTGFLEDPSQLSVKLGDAECSITSATSTSITCTSPAYPGGVVRVSVTVEGKGLAAGDVEYEFVFSISSISHCEGSLMGGQLLDINGEGFGSDSSKVEVSLGSYPCQVKEMSNTLIRCITSTTTDTHIIDNNATSTEYGLGYVWNPDEITIRVGDSVLWNWYGTSFTRRLSVQQVAARGDTVPMEGGFASESSVRGSFSHQFTEVGDYYFIAGGYGHIGFYGTVHVVQQADISVPLSLTANSVPMEIPPSATCGESTPPNPFTHYTFSVSHTPLILPGGTQVFSYVDEIAVVSSGLSSTADHNLFTIGGFPCDHSTMSSTTLTQPDFTGPANNAITYQEGMEIIYCEVYEVDPGTYRPILHVAGKGWGLATSVVEILPSVTIDADQEQFGSLRGGKLLHISTEGLSFDDVTKLRVEIGNTPCAVQLIVGNEDLYCLTQPARDDGYSSIVKALNPIAYWTLQTDYHDINGRYLGSDGGDTIFRNDGSIGSSGDGSVRGNVIGRTQGISGNSLTDQAVLFNNSYVEIPFHPEFARLEGFEMGLWLKIAPTEEETDSSGSLMPSIMGSAIGSGEAASGGSLSPEYRGPYQIVVDFASYVDGTAGGYVIVINPCGQPEFWLASGHSHHSFSGTENCPLLSLSDCSPSTPETCTGLSVVATGYLPTGVWNVIRCGDCNLGTDWGLVSVGLNPNSGAGEDPPTINQVFHFNNRLVGSFATTYSPPLERPLLIGGTDRLPGGGGLEGPTLSSSHLPLTAFLGHIDEVSMYDRTLEGEKIAELHMYGSSGKQKIWIRVEPVDGISPGHNLDTVLEWNGAFDEVQNVDWNGVSDAEMEIDEGKALQFNWSGLKGVWQVTKETYESCDITNEPIKEWSPPRLGGKVVVWMNRGQTHYFIDPVAGKCLSGSKIKVKVGQVQVVQWTIDTVYSEISIPQGSGLLFQWSGSTFHDLAEMSSPQSTSQDCTFVGSTAQSLGKVVNAWQATPTTSGEVSVTGLSPGTHYFVCSLGNHCRRGMRVNVTVTTEDQQDDGSSTTGTISQNHVVVWKIQDYSPLTILQGDNLTFTWEGFHSLHQVDKSTYEMCNTSANPVHIWGDPSVDTAVLLTDLQPGDYFFICSIAGHCDAGMKIAVTVLPSDNHPTLLNPVAAVCHSAGGCSFEYGSHLTPYILNVQPSSGAVGTEIVIIGYNLNYDGSTNQILIMVGLSQCTDITEEAPETETDSFRCTVGENEAGYHFVDFTNHLGRAAVAPSEKVPGPHRNISEPHGPHSPYPQFLLLPVLSSISPSMGSIHGGTRVTLVGSGFSPSPGRMSVLLGDSECAITSSTYSGIVCITSEGEEGDGEVMVSVNGYESDTSATYAYSSSSTPTLYSVDPATHVFSGSNIHISGENFGTDLSSVSVLILSGIEEWEYDSTPTESLCEVQSVTDTTITCSLPVKAAGEHYLVVHVTGKGLATSGLTVSYELTFTSFSPVACGNGGGVEITITGSGFPDFDVGDETESDESSIFVSFCSTECEVISSSLTELKCVLDTPSEDASSTCNDISVTYNDMRTIAAQSFEFRDDLTPIVTDISPLIGGTAGGTLVTILGNNLLPPAATTPNEDDVIVTIDSAVCVWYGIGLVPSQTSIECRTSDHRTTPLAEVKVFVSGRGFALPETPDTQIWFQYIDRWSSPYTWGEEGQLPKEGDSVLIQKGQIVFLDVNTPVLNLILVEGELVFEDSQDLHLQAKYIFINTGRLQVGTEDLPFQHTARITLHGNVRDPEIPIYGAKVLGVRQGHLDLHGRPRLRTWTRLATTANVDSETLVLTESVDWTPGDKIVIAATGKDGNETEENEIASVSDTGTVLNLVHKLAYKHLGVTEVFEGGHSIDMRAEVGLLSHNVIVEGSRNVGGMGLGEDQYGAQIMIHRSGPDPTPIRIEHTEVRYGGQAFRLGRYAIHFHLTGSMSSSYVRNCAIHHSNNRALTAHGVHDLLVEGNVAYDIKGHTFFVEDGIETNNSYIHNLGVLTRGSSSLLNTDQIPATFWITNPQNKFVGNAAVASRGYGFWYDLDRFPSGASYTTHVCPNREPFGQFSNNTAHTCNEFGLRIWEVYTPYENGCWGGNPSNATLYNFTTYNNGIHGVEFSVVGNVIADGFKIADNVQTGFEITEALGDWREAVLQNSLIVGHTSHDSQTTGVRTGIRVQNLGRFVVSNVTFVNFDVDQMECLRACSHCKVREGGMQVWFEQLKFYNSPRKAAFQWEHEVLFRDLDGSLTGHPEGGWVLPNSALLPPTHCSLSVPEFSGNSQVGGASCTSDVYFLRLAWNQAQPWVTLTGVSVNVTNEFGLSVVPWRHYRRTHRNGYMCTLPATYPHTIVWDLPIEHEVDTTFYSAGVYNIRPTDHVTITHQFVQLPDHVNLGGNYEPTESGQLPQYGVDPHLSWHINNNTNHTTNVTYLITGESTAETAPEYSDVLYTYKYEPCPRDGCIVIDEHTGPYEIRRWSDIDSWTNGEPPAAGDDVTIHPQWLMIVDVSPPPLGRVFVHGALEFEDGRDYNFTANLILIHGPNSRMRIGTAESPFQYRVNLTLTGRRRDSILPLASGLILGSKTIGVFGNVSMHGRPREVTWTRLSSSAMAGSSVIGVETNTKWLTGDQIVIAPSGWGVTEGEIRTITAISGQEITLNEPLEYSHKVYDFLDPSDLNDPSETRWWNDGGRMAPEVGLLSHNIVIQGGEDEAEPLETNHYGCRLLVGRYRAGSTVYSGLLWLDSVEFRHCGQGGYFSPLDPRYSIAFRSSRETSNGSYIRDCSIHHGYNTAVGVHASNGVTVSGNVVWRTVDSAFKIGGLENKALNNLAVYTTTVQPNRPPDNHAVDFPACFDVDAGNVVRGNAAAGSTRLGFRLAGEPCLEGRQPPSYEQALIRNNTAHSCLAGLNILGLPTDCTAVTGFTATHQWNYAIFSSTASSLVVARVRVSVGKVGLNLNVFGPNPVQHFIGGKTISLSDSIIIGTLPEDTCSDSQPSWTPGSSSIKLTEPSFGVMMSSFNQARSKLDGTAQWHLMKGYPVIDGALLTSDVVFARFTANSEHCPYKTFAIGNNPQSPDAVHPAVMTTTTILNCHPDSLVFFHDPNPDWINQEDCIDMDCDGPKHALIDDRDGTFLGTHPLKGSVVPFAELRFADYSHRLPVTWVENSGEGDTPSQILQDRGEGVAKGQPSVNCEWKEAWNAYSCHSLDHRILVIESMDADTETRRLSPLALDGGDTGHGPYTDLLNGPMDHGWCTYYTCLKRLSTFFTIVAMGTDYHMWMTGSNPSHLRFHVLNSGPEEALRLHIWYKNPQRKDVYRDGVYIEATNTVYLENSAIREDGGDENIPPLSNSHSGANFFDRETQIMYLLIKGSSPVEIRTAPVVQVAVDLAVSLDDFFDPNNLISRLAFVLKIDPSTIRVVKIVSEELVFRRRRQLDTSASPSTTTTTTITLEFGDLPQVNITQPSTPSVAQDIQVAGEVDDSVDIEDESGSVNQTQSGNPLNVDPPQSLGDFVSSLNDSVNQYAQLVETYLEQANQTMAANLIGDSVINAILTNQVVVENATITGAVVVPAPPPPPPSPPVIPPEYENVTSGEDGDNVTVDLVTVLEEVLDILVQTEVVAMETTTMTVVGGNESIRYVIPDRMVVTMEPREETGHLVHVKLTIYDANGERVRNLGLVTPWMCLASLSHRQRLPENELAQLEGETSVPFVDGVAEFTRLRVDRKAEGLSLSFTTVPDRFQSETLIEFSVVPFHDTVERKQVSFLLSGVLVPDSVEWNGDEVIQQVVRQVGVALDVDPSRIQDLTLQELEWHGERVLYVELTMLGAHQSDPPDVPSLQEAGNSLLALVNSESLTIEVGGVPLTAVRETFDITPSPPPTVSTATGDGLDNGDLVLILAGGGAVFAVGLSVLLVGVAWCLVCRQKKRRRRKDKVKKVGHNGSFSQFPRLQPTSKVNPVADNEGESSDDDIEVVHSYRQTHHSPTTQTTHLPSSPDLWDYGSDDDADSDYSSYNRSDKHLDCWDPKPSPQQLRGSLVGPNVGRQVTSLAVLAKAQKKDSFLPERLRETEEGMSGGVEGGEGGREATYRALISAAEEAKDQLLADKIRDMIEKM</sequence>
<dbReference type="Pfam" id="PF01833">
    <property type="entry name" value="TIG"/>
    <property type="match status" value="9"/>
</dbReference>
<dbReference type="Pfam" id="PF10162">
    <property type="entry name" value="G8"/>
    <property type="match status" value="2"/>
</dbReference>
<evidence type="ECO:0000313" key="17">
    <source>
        <dbReference type="EMBL" id="CAI7991593.1"/>
    </source>
</evidence>
<dbReference type="Proteomes" id="UP001174909">
    <property type="component" value="Unassembled WGS sequence"/>
</dbReference>
<evidence type="ECO:0000256" key="2">
    <source>
        <dbReference type="ARBA" id="ARBA00004236"/>
    </source>
</evidence>
<dbReference type="PROSITE" id="PS51484">
    <property type="entry name" value="G8"/>
    <property type="match status" value="2"/>
</dbReference>
<dbReference type="InterPro" id="IPR003245">
    <property type="entry name" value="Phytocyanin_dom"/>
</dbReference>
<dbReference type="PANTHER" id="PTHR46769:SF2">
    <property type="entry name" value="FIBROCYSTIN-L ISOFORM 2 PRECURSOR-RELATED"/>
    <property type="match status" value="1"/>
</dbReference>
<dbReference type="InterPro" id="IPR033138">
    <property type="entry name" value="Cu_oxidase_CS"/>
</dbReference>
<dbReference type="SUPFAM" id="SSF81296">
    <property type="entry name" value="E set domains"/>
    <property type="match status" value="8"/>
</dbReference>
<keyword evidence="12" id="KW-0966">Cell projection</keyword>
<evidence type="ECO:0000256" key="5">
    <source>
        <dbReference type="ARBA" id="ARBA00022692"/>
    </source>
</evidence>
<dbReference type="InterPro" id="IPR055401">
    <property type="entry name" value="CEMIP_beta-hel_dom"/>
</dbReference>